<proteinExistence type="predicted"/>
<name>A0A2I1D6A5_ASPC2</name>
<feature type="region of interest" description="Disordered" evidence="1">
    <location>
        <begin position="1"/>
        <end position="53"/>
    </location>
</feature>
<evidence type="ECO:0000313" key="3">
    <source>
        <dbReference type="Proteomes" id="UP000234254"/>
    </source>
</evidence>
<feature type="compositionally biased region" description="Polar residues" evidence="1">
    <location>
        <begin position="370"/>
        <end position="388"/>
    </location>
</feature>
<evidence type="ECO:0000313" key="2">
    <source>
        <dbReference type="EMBL" id="PKY05407.1"/>
    </source>
</evidence>
<reference evidence="2" key="1">
    <citation type="submission" date="2016-12" db="EMBL/GenBank/DDBJ databases">
        <title>The genomes of Aspergillus section Nigri reveals drivers in fungal speciation.</title>
        <authorList>
            <consortium name="DOE Joint Genome Institute"/>
            <person name="Vesth T.C."/>
            <person name="Nybo J."/>
            <person name="Theobald S."/>
            <person name="Brandl J."/>
            <person name="Frisvad J.C."/>
            <person name="Nielsen K.F."/>
            <person name="Lyhne E.K."/>
            <person name="Kogle M.E."/>
            <person name="Kuo A."/>
            <person name="Riley R."/>
            <person name="Clum A."/>
            <person name="Nolan M."/>
            <person name="Lipzen A."/>
            <person name="Salamov A."/>
            <person name="Henrissat B."/>
            <person name="Wiebenga A."/>
            <person name="De vries R.P."/>
            <person name="Grigoriev I.V."/>
            <person name="Mortensen U.H."/>
            <person name="Andersen M.R."/>
            <person name="Baker S.E."/>
        </authorList>
    </citation>
    <scope>NUCLEOTIDE SEQUENCE</scope>
    <source>
        <strain evidence="2">IBT 28561</strain>
    </source>
</reference>
<dbReference type="Proteomes" id="UP000234254">
    <property type="component" value="Unassembled WGS sequence"/>
</dbReference>
<dbReference type="RefSeq" id="XP_024694001.1">
    <property type="nucleotide sequence ID" value="XM_024841050.1"/>
</dbReference>
<evidence type="ECO:0000256" key="1">
    <source>
        <dbReference type="SAM" id="MobiDB-lite"/>
    </source>
</evidence>
<feature type="compositionally biased region" description="Acidic residues" evidence="1">
    <location>
        <begin position="423"/>
        <end position="438"/>
    </location>
</feature>
<dbReference type="AlphaFoldDB" id="A0A2I1D6A5"/>
<feature type="compositionally biased region" description="Basic and acidic residues" evidence="1">
    <location>
        <begin position="185"/>
        <end position="196"/>
    </location>
</feature>
<organism evidence="2 3">
    <name type="scientific">Aspergillus campestris (strain IBT 28561)</name>
    <dbReference type="NCBI Taxonomy" id="1392248"/>
    <lineage>
        <taxon>Eukaryota</taxon>
        <taxon>Fungi</taxon>
        <taxon>Dikarya</taxon>
        <taxon>Ascomycota</taxon>
        <taxon>Pezizomycotina</taxon>
        <taxon>Eurotiomycetes</taxon>
        <taxon>Eurotiomycetidae</taxon>
        <taxon>Eurotiales</taxon>
        <taxon>Aspergillaceae</taxon>
        <taxon>Aspergillus</taxon>
        <taxon>Aspergillus subgen. Circumdati</taxon>
    </lineage>
</organism>
<protein>
    <submittedName>
        <fullName evidence="2">Uncharacterized protein</fullName>
    </submittedName>
</protein>
<dbReference type="GeneID" id="36548574"/>
<feature type="region of interest" description="Disordered" evidence="1">
    <location>
        <begin position="353"/>
        <end position="405"/>
    </location>
</feature>
<feature type="region of interest" description="Disordered" evidence="1">
    <location>
        <begin position="131"/>
        <end position="210"/>
    </location>
</feature>
<gene>
    <name evidence="2" type="ORF">P168DRAFT_325764</name>
</gene>
<sequence length="564" mass="63667">MVPPQQRRVNFLSSVQSGNYDYPPASRASRPNRSREPSEHITLPLPSATPSPVPVPAPTPGEHLQHLRQLLTSERNRDTSARALETLNQEINEYRSIRGQDITSFDQARAAVDRQIQHYRSRREAAPHDIYPDRFHPELTPYVDPARPANRAARNRQNRSGGRPRTSSLLDEGVPPLVIPPIMPLDREDDRHGDRSRAKRRKLETDDSREGLQSFRYGQYGQVVPGPLKMELASCDGGTYEPEGECSWPQNVLRNDSSVYCTKSDRCNLILKHRGDSPFCLKKIVINAPRSGYDAPIQEGMVFVSMSCDELLSRTAAYQVEYPNPRRQRRNRRSGMQPSQEYLNAYRTPLQTLERRGPAGQGSHRDSETDLTSASNPTNDFHITTEYDNPSERNDRDTNGLAANPPSIADLARWQMEQMEDDLLGSDSDDSESDDDPAEVSAYSRRRRDLQRRVRAMEQQQDLSRRRAAGSSAVPPALPGSRPQEPRSGPNTALMQDPDLLRPHARFFIERAKSTVSIKFDPPPSGRYILIKLWSPYSGGNIDIQSIIAHGYAGPRFFPAGNFR</sequence>
<feature type="compositionally biased region" description="Polar residues" evidence="1">
    <location>
        <begin position="7"/>
        <end position="19"/>
    </location>
</feature>
<feature type="region of interest" description="Disordered" evidence="1">
    <location>
        <begin position="423"/>
        <end position="497"/>
    </location>
</feature>
<feature type="compositionally biased region" description="Basic and acidic residues" evidence="1">
    <location>
        <begin position="353"/>
        <end position="368"/>
    </location>
</feature>
<comment type="caution">
    <text evidence="2">The sequence shown here is derived from an EMBL/GenBank/DDBJ whole genome shotgun (WGS) entry which is preliminary data.</text>
</comment>
<dbReference type="OrthoDB" id="2351940at2759"/>
<keyword evidence="3" id="KW-1185">Reference proteome</keyword>
<accession>A0A2I1D6A5</accession>
<dbReference type="VEuPathDB" id="FungiDB:P168DRAFT_325764"/>
<dbReference type="EMBL" id="MSFM01000004">
    <property type="protein sequence ID" value="PKY05407.1"/>
    <property type="molecule type" value="Genomic_DNA"/>
</dbReference>